<dbReference type="EMBL" id="CP045900">
    <property type="protein sequence ID" value="QQP41995.1"/>
    <property type="molecule type" value="Genomic_DNA"/>
</dbReference>
<feature type="non-terminal residue" evidence="2">
    <location>
        <position position="1"/>
    </location>
</feature>
<gene>
    <name evidence="2" type="ORF">FKW44_016526</name>
</gene>
<accession>A0A7T8K238</accession>
<evidence type="ECO:0000259" key="1">
    <source>
        <dbReference type="Pfam" id="PF03372"/>
    </source>
</evidence>
<dbReference type="AlphaFoldDB" id="A0A7T8K238"/>
<protein>
    <recommendedName>
        <fullName evidence="1">Endonuclease/exonuclease/phosphatase domain-containing protein</fullName>
    </recommendedName>
</protein>
<evidence type="ECO:0000313" key="2">
    <source>
        <dbReference type="EMBL" id="QQP41995.1"/>
    </source>
</evidence>
<keyword evidence="3" id="KW-1185">Reference proteome</keyword>
<reference evidence="3" key="1">
    <citation type="submission" date="2021-01" db="EMBL/GenBank/DDBJ databases">
        <title>Caligus Genome Assembly.</title>
        <authorList>
            <person name="Gallardo-Escarate C."/>
        </authorList>
    </citation>
    <scope>NUCLEOTIDE SEQUENCE [LARGE SCALE GENOMIC DNA]</scope>
</reference>
<dbReference type="Pfam" id="PF03372">
    <property type="entry name" value="Exo_endo_phos"/>
    <property type="match status" value="1"/>
</dbReference>
<feature type="domain" description="Endonuclease/exonuclease/phosphatase" evidence="1">
    <location>
        <begin position="23"/>
        <end position="206"/>
    </location>
</feature>
<dbReference type="InterPro" id="IPR036691">
    <property type="entry name" value="Endo/exonu/phosph_ase_sf"/>
</dbReference>
<dbReference type="GO" id="GO:0003824">
    <property type="term" value="F:catalytic activity"/>
    <property type="evidence" value="ECO:0007669"/>
    <property type="project" value="InterPro"/>
</dbReference>
<dbReference type="Proteomes" id="UP000595437">
    <property type="component" value="Chromosome 11"/>
</dbReference>
<name>A0A7T8K238_CALRO</name>
<dbReference type="InterPro" id="IPR005135">
    <property type="entry name" value="Endo/exonuclease/phosphatase"/>
</dbReference>
<dbReference type="Gene3D" id="3.60.10.10">
    <property type="entry name" value="Endonuclease/exonuclease/phosphatase"/>
    <property type="match status" value="1"/>
</dbReference>
<organism evidence="2 3">
    <name type="scientific">Caligus rogercresseyi</name>
    <name type="common">Sea louse</name>
    <dbReference type="NCBI Taxonomy" id="217165"/>
    <lineage>
        <taxon>Eukaryota</taxon>
        <taxon>Metazoa</taxon>
        <taxon>Ecdysozoa</taxon>
        <taxon>Arthropoda</taxon>
        <taxon>Crustacea</taxon>
        <taxon>Multicrustacea</taxon>
        <taxon>Hexanauplia</taxon>
        <taxon>Copepoda</taxon>
        <taxon>Siphonostomatoida</taxon>
        <taxon>Caligidae</taxon>
        <taxon>Caligus</taxon>
    </lineage>
</organism>
<sequence>GEQDISCGTPGMVLASFQHVVDIGSLVTKFWKNPEVICLQEIKSAVSATCSSNCNFCLPRNFFSFFTGDDNKRGVLTLVTRKANKAELIKSYSGKSHWNKVRIQLNNLSFSIINAYGPNIRSTSFYQSIINNQLKDPTPFLMIGDLNVDLDNFQKRHPNESILKQLILQFNLIDIMKKFNLQGEFSWKRGSLESRIDHAFVSGHLSKSIKSILYRPEPLLITK</sequence>
<dbReference type="SUPFAM" id="SSF56219">
    <property type="entry name" value="DNase I-like"/>
    <property type="match status" value="1"/>
</dbReference>
<proteinExistence type="predicted"/>
<evidence type="ECO:0000313" key="3">
    <source>
        <dbReference type="Proteomes" id="UP000595437"/>
    </source>
</evidence>